<dbReference type="EMBL" id="JAVRRA010024777">
    <property type="protein sequence ID" value="KAK5129393.1"/>
    <property type="molecule type" value="Genomic_DNA"/>
</dbReference>
<comment type="caution">
    <text evidence="2">The sequence shown here is derived from an EMBL/GenBank/DDBJ whole genome shotgun (WGS) entry which is preliminary data.</text>
</comment>
<evidence type="ECO:0000313" key="3">
    <source>
        <dbReference type="Proteomes" id="UP001357485"/>
    </source>
</evidence>
<sequence length="54" mass="6232">ASTDRRQSRPLRAQGAGFGERPKQLGDKVRGNGQEVRRYKEGARRLRCGDWQYL</sequence>
<feature type="region of interest" description="Disordered" evidence="1">
    <location>
        <begin position="1"/>
        <end position="39"/>
    </location>
</feature>
<reference evidence="2 3" key="1">
    <citation type="submission" date="2023-08" db="EMBL/GenBank/DDBJ databases">
        <title>Black Yeasts Isolated from many extreme environments.</title>
        <authorList>
            <person name="Coleine C."/>
            <person name="Stajich J.E."/>
            <person name="Selbmann L."/>
        </authorList>
    </citation>
    <scope>NUCLEOTIDE SEQUENCE [LARGE SCALE GENOMIC DNA]</scope>
    <source>
        <strain evidence="2 3">CCFEE 536</strain>
    </source>
</reference>
<organism evidence="2 3">
    <name type="scientific">Cryomyces antarcticus</name>
    <dbReference type="NCBI Taxonomy" id="329879"/>
    <lineage>
        <taxon>Eukaryota</taxon>
        <taxon>Fungi</taxon>
        <taxon>Dikarya</taxon>
        <taxon>Ascomycota</taxon>
        <taxon>Pezizomycotina</taxon>
        <taxon>Dothideomycetes</taxon>
        <taxon>Dothideomycetes incertae sedis</taxon>
        <taxon>Cryomyces</taxon>
    </lineage>
</organism>
<evidence type="ECO:0000256" key="1">
    <source>
        <dbReference type="SAM" id="MobiDB-lite"/>
    </source>
</evidence>
<feature type="non-terminal residue" evidence="2">
    <location>
        <position position="1"/>
    </location>
</feature>
<protein>
    <submittedName>
        <fullName evidence="2">Uncharacterized protein</fullName>
    </submittedName>
</protein>
<evidence type="ECO:0000313" key="2">
    <source>
        <dbReference type="EMBL" id="KAK5129393.1"/>
    </source>
</evidence>
<feature type="compositionally biased region" description="Basic and acidic residues" evidence="1">
    <location>
        <begin position="20"/>
        <end position="39"/>
    </location>
</feature>
<keyword evidence="3" id="KW-1185">Reference proteome</keyword>
<proteinExistence type="predicted"/>
<name>A0ABR0KTG0_9PEZI</name>
<accession>A0ABR0KTG0</accession>
<feature type="non-terminal residue" evidence="2">
    <location>
        <position position="54"/>
    </location>
</feature>
<gene>
    <name evidence="2" type="ORF">LTR16_002195</name>
</gene>
<dbReference type="Proteomes" id="UP001357485">
    <property type="component" value="Unassembled WGS sequence"/>
</dbReference>